<dbReference type="EMBL" id="SPNV01000153">
    <property type="protein sequence ID" value="KAF5859784.1"/>
    <property type="molecule type" value="Genomic_DNA"/>
</dbReference>
<dbReference type="Gene3D" id="1.20.5.170">
    <property type="match status" value="1"/>
</dbReference>
<comment type="subcellular location">
    <subcellularLocation>
        <location evidence="1">Nucleus</location>
    </subcellularLocation>
</comment>
<accession>A0A8H6E554</accession>
<feature type="domain" description="BZIP" evidence="4">
    <location>
        <begin position="27"/>
        <end position="92"/>
    </location>
</feature>
<feature type="region of interest" description="Disordered" evidence="3">
    <location>
        <begin position="1"/>
        <end position="53"/>
    </location>
</feature>
<dbReference type="PANTHER" id="PTHR40621:SF8">
    <property type="entry name" value="AP-1-LIKE TRANSCRIPTION FACTOR YAP3"/>
    <property type="match status" value="1"/>
</dbReference>
<dbReference type="InterPro" id="IPR050936">
    <property type="entry name" value="AP-1-like"/>
</dbReference>
<feature type="compositionally biased region" description="Basic and acidic residues" evidence="3">
    <location>
        <begin position="1"/>
        <end position="10"/>
    </location>
</feature>
<dbReference type="InterPro" id="IPR046347">
    <property type="entry name" value="bZIP_sf"/>
</dbReference>
<gene>
    <name evidence="5" type="ORF">ETB97_002447</name>
</gene>
<proteinExistence type="predicted"/>
<dbReference type="InterPro" id="IPR004827">
    <property type="entry name" value="bZIP"/>
</dbReference>
<protein>
    <recommendedName>
        <fullName evidence="4">BZIP domain-containing protein</fullName>
    </recommendedName>
</protein>
<reference evidence="5 6" key="1">
    <citation type="submission" date="2019-04" db="EMBL/GenBank/DDBJ databases">
        <title>Aspergillus burnettii sp. nov., novel species from soil in southeast Queensland.</title>
        <authorList>
            <person name="Gilchrist C.L.M."/>
            <person name="Pitt J.I."/>
            <person name="Lange L."/>
            <person name="Lacey H.J."/>
            <person name="Vuong D."/>
            <person name="Midgley D.J."/>
            <person name="Greenfield P."/>
            <person name="Bradbury M."/>
            <person name="Lacey E."/>
            <person name="Busk P.K."/>
            <person name="Pilgaard B."/>
            <person name="Chooi Y.H."/>
            <person name="Piggott A.M."/>
        </authorList>
    </citation>
    <scope>NUCLEOTIDE SEQUENCE [LARGE SCALE GENOMIC DNA]</scope>
    <source>
        <strain evidence="5 6">FRR 5400</strain>
    </source>
</reference>
<dbReference type="AlphaFoldDB" id="A0A8H6E554"/>
<dbReference type="CDD" id="cd14688">
    <property type="entry name" value="bZIP_YAP"/>
    <property type="match status" value="1"/>
</dbReference>
<name>A0A8H6E554_PETAA</name>
<keyword evidence="6" id="KW-1185">Reference proteome</keyword>
<dbReference type="Proteomes" id="UP000541154">
    <property type="component" value="Unassembled WGS sequence"/>
</dbReference>
<evidence type="ECO:0000256" key="3">
    <source>
        <dbReference type="SAM" id="MobiDB-lite"/>
    </source>
</evidence>
<dbReference type="SMART" id="SM00338">
    <property type="entry name" value="BRLZ"/>
    <property type="match status" value="1"/>
</dbReference>
<evidence type="ECO:0000256" key="2">
    <source>
        <dbReference type="ARBA" id="ARBA00023242"/>
    </source>
</evidence>
<evidence type="ECO:0000313" key="6">
    <source>
        <dbReference type="Proteomes" id="UP000541154"/>
    </source>
</evidence>
<dbReference type="GO" id="GO:0090575">
    <property type="term" value="C:RNA polymerase II transcription regulator complex"/>
    <property type="evidence" value="ECO:0007669"/>
    <property type="project" value="TreeGrafter"/>
</dbReference>
<dbReference type="Gene3D" id="1.10.238.100">
    <property type="entry name" value="YAP1 redox domain. Chain B"/>
    <property type="match status" value="1"/>
</dbReference>
<evidence type="ECO:0000313" key="5">
    <source>
        <dbReference type="EMBL" id="KAF5859784.1"/>
    </source>
</evidence>
<dbReference type="SUPFAM" id="SSF57959">
    <property type="entry name" value="Leucine zipper domain"/>
    <property type="match status" value="1"/>
</dbReference>
<organism evidence="5 6">
    <name type="scientific">Petromyces alliaceus</name>
    <name type="common">Aspergillus alliaceus</name>
    <dbReference type="NCBI Taxonomy" id="209559"/>
    <lineage>
        <taxon>Eukaryota</taxon>
        <taxon>Fungi</taxon>
        <taxon>Dikarya</taxon>
        <taxon>Ascomycota</taxon>
        <taxon>Pezizomycotina</taxon>
        <taxon>Eurotiomycetes</taxon>
        <taxon>Eurotiomycetidae</taxon>
        <taxon>Eurotiales</taxon>
        <taxon>Aspergillaceae</taxon>
        <taxon>Aspergillus</taxon>
        <taxon>Aspergillus subgen. Circumdati</taxon>
    </lineage>
</organism>
<feature type="compositionally biased region" description="Polar residues" evidence="3">
    <location>
        <begin position="12"/>
        <end position="29"/>
    </location>
</feature>
<dbReference type="GO" id="GO:0000976">
    <property type="term" value="F:transcription cis-regulatory region binding"/>
    <property type="evidence" value="ECO:0007669"/>
    <property type="project" value="InterPro"/>
</dbReference>
<dbReference type="GO" id="GO:0001228">
    <property type="term" value="F:DNA-binding transcription activator activity, RNA polymerase II-specific"/>
    <property type="evidence" value="ECO:0007669"/>
    <property type="project" value="TreeGrafter"/>
</dbReference>
<comment type="caution">
    <text evidence="5">The sequence shown here is derived from an EMBL/GenBank/DDBJ whole genome shotgun (WGS) entry which is preliminary data.</text>
</comment>
<evidence type="ECO:0000256" key="1">
    <source>
        <dbReference type="ARBA" id="ARBA00004123"/>
    </source>
</evidence>
<dbReference type="PANTHER" id="PTHR40621">
    <property type="entry name" value="TRANSCRIPTION FACTOR KAPC-RELATED"/>
    <property type="match status" value="1"/>
</dbReference>
<evidence type="ECO:0000259" key="4">
    <source>
        <dbReference type="SMART" id="SM00338"/>
    </source>
</evidence>
<sequence length="212" mass="23189">MRATPRKDGEESTQNSAPVNSIQAQNEPSTAGEDKRKMQRRAAQKAYRERQEQHSLHLMQKIGNLEEANRVLGANNEQLGLEIARLAAENNVLATFNSHIASTTDGPVSDAELAAAILLQAPQLTPPSDLMTSGPIDHPAHRITESETGEKLLDKAATWDMIQSHRLFKAGLVDIDGVRQRLEGFAQCTGQGIAFEEGRIRSAIEESVICDL</sequence>
<keyword evidence="2" id="KW-0539">Nucleus</keyword>